<organism evidence="8 9">
    <name type="scientific">Actinoplanes sandaracinus</name>
    <dbReference type="NCBI Taxonomy" id="3045177"/>
    <lineage>
        <taxon>Bacteria</taxon>
        <taxon>Bacillati</taxon>
        <taxon>Actinomycetota</taxon>
        <taxon>Actinomycetes</taxon>
        <taxon>Micromonosporales</taxon>
        <taxon>Micromonosporaceae</taxon>
        <taxon>Actinoplanes</taxon>
    </lineage>
</organism>
<evidence type="ECO:0000256" key="5">
    <source>
        <dbReference type="PROSITE-ProRule" id="PRU01091"/>
    </source>
</evidence>
<dbReference type="RefSeq" id="WP_282766252.1">
    <property type="nucleotide sequence ID" value="NZ_JASCTH010000037.1"/>
</dbReference>
<keyword evidence="1" id="KW-0597">Phosphoprotein</keyword>
<feature type="DNA-binding region" description="OmpR/PhoB-type" evidence="5">
    <location>
        <begin position="83"/>
        <end position="179"/>
    </location>
</feature>
<dbReference type="InterPro" id="IPR039420">
    <property type="entry name" value="WalR-like"/>
</dbReference>
<accession>A0ABT6WYL2</accession>
<evidence type="ECO:0000256" key="6">
    <source>
        <dbReference type="SAM" id="MobiDB-lite"/>
    </source>
</evidence>
<dbReference type="Proteomes" id="UP001241758">
    <property type="component" value="Unassembled WGS sequence"/>
</dbReference>
<keyword evidence="2" id="KW-0805">Transcription regulation</keyword>
<comment type="caution">
    <text evidence="8">The sequence shown here is derived from an EMBL/GenBank/DDBJ whole genome shotgun (WGS) entry which is preliminary data.</text>
</comment>
<proteinExistence type="predicted"/>
<dbReference type="PANTHER" id="PTHR48111:SF4">
    <property type="entry name" value="DNA-BINDING DUAL TRANSCRIPTIONAL REGULATOR OMPR"/>
    <property type="match status" value="1"/>
</dbReference>
<protein>
    <submittedName>
        <fullName evidence="8">Winged helix-turn-helix domain-containing protein</fullName>
    </submittedName>
</protein>
<dbReference type="InterPro" id="IPR036388">
    <property type="entry name" value="WH-like_DNA-bd_sf"/>
</dbReference>
<dbReference type="Gene3D" id="1.10.10.10">
    <property type="entry name" value="Winged helix-like DNA-binding domain superfamily/Winged helix DNA-binding domain"/>
    <property type="match status" value="1"/>
</dbReference>
<keyword evidence="9" id="KW-1185">Reference proteome</keyword>
<evidence type="ECO:0000256" key="3">
    <source>
        <dbReference type="ARBA" id="ARBA00023125"/>
    </source>
</evidence>
<evidence type="ECO:0000256" key="1">
    <source>
        <dbReference type="ARBA" id="ARBA00022553"/>
    </source>
</evidence>
<dbReference type="PANTHER" id="PTHR48111">
    <property type="entry name" value="REGULATOR OF RPOS"/>
    <property type="match status" value="1"/>
</dbReference>
<name>A0ABT6WYL2_9ACTN</name>
<dbReference type="SMART" id="SM00862">
    <property type="entry name" value="Trans_reg_C"/>
    <property type="match status" value="1"/>
</dbReference>
<feature type="domain" description="OmpR/PhoB-type" evidence="7">
    <location>
        <begin position="83"/>
        <end position="179"/>
    </location>
</feature>
<dbReference type="InterPro" id="IPR001867">
    <property type="entry name" value="OmpR/PhoB-type_DNA-bd"/>
</dbReference>
<evidence type="ECO:0000256" key="4">
    <source>
        <dbReference type="ARBA" id="ARBA00023163"/>
    </source>
</evidence>
<reference evidence="8 9" key="1">
    <citation type="submission" date="2023-05" db="EMBL/GenBank/DDBJ databases">
        <title>Actinoplanes sp. NEAU-A12 genome sequencing.</title>
        <authorList>
            <person name="Wang Z.-S."/>
        </authorList>
    </citation>
    <scope>NUCLEOTIDE SEQUENCE [LARGE SCALE GENOMIC DNA]</scope>
    <source>
        <strain evidence="8 9">NEAU-A12</strain>
    </source>
</reference>
<evidence type="ECO:0000259" key="7">
    <source>
        <dbReference type="PROSITE" id="PS51755"/>
    </source>
</evidence>
<evidence type="ECO:0000313" key="8">
    <source>
        <dbReference type="EMBL" id="MDI6104828.1"/>
    </source>
</evidence>
<evidence type="ECO:0000313" key="9">
    <source>
        <dbReference type="Proteomes" id="UP001241758"/>
    </source>
</evidence>
<evidence type="ECO:0000256" key="2">
    <source>
        <dbReference type="ARBA" id="ARBA00023015"/>
    </source>
</evidence>
<dbReference type="InterPro" id="IPR016032">
    <property type="entry name" value="Sig_transdc_resp-reg_C-effctor"/>
</dbReference>
<gene>
    <name evidence="8" type="ORF">QLQ12_40195</name>
</gene>
<feature type="region of interest" description="Disordered" evidence="6">
    <location>
        <begin position="1"/>
        <end position="31"/>
    </location>
</feature>
<dbReference type="CDD" id="cd00383">
    <property type="entry name" value="trans_reg_C"/>
    <property type="match status" value="1"/>
</dbReference>
<dbReference type="SUPFAM" id="SSF46894">
    <property type="entry name" value="C-terminal effector domain of the bipartite response regulators"/>
    <property type="match status" value="1"/>
</dbReference>
<keyword evidence="3 5" id="KW-0238">DNA-binding</keyword>
<dbReference type="EMBL" id="JASCTH010000037">
    <property type="protein sequence ID" value="MDI6104828.1"/>
    <property type="molecule type" value="Genomic_DNA"/>
</dbReference>
<dbReference type="PROSITE" id="PS51755">
    <property type="entry name" value="OMPR_PHOB"/>
    <property type="match status" value="1"/>
</dbReference>
<dbReference type="Pfam" id="PF00486">
    <property type="entry name" value="Trans_reg_C"/>
    <property type="match status" value="1"/>
</dbReference>
<keyword evidence="4" id="KW-0804">Transcription</keyword>
<sequence>MRAQLTDHPLPGPATPAEPTEVAHHLDEPDWPAPAHVTVTLSLPDPDNAPPWVLSLSAWLNQLAGEQPAGERGEPARTEQPQATLTPLPDLMLNPVARTARLAGHPVRLTRLEFDLLLFLITHSGQVFTRAQLMQQIWGTPAGRGERTVDVHIRRLRVHLAGNGPAITTVHGIGYRLDHSDRATVTPRRPATRA</sequence>